<dbReference type="PANTHER" id="PTHR43489">
    <property type="entry name" value="ISOMERASE"/>
    <property type="match status" value="1"/>
</dbReference>
<accession>A0A432NW57</accession>
<dbReference type="PANTHER" id="PTHR43489:SF6">
    <property type="entry name" value="HYDROXYPYRUVATE ISOMERASE-RELATED"/>
    <property type="match status" value="1"/>
</dbReference>
<keyword evidence="1 2" id="KW-0413">Isomerase</keyword>
<dbReference type="RefSeq" id="WP_126910287.1">
    <property type="nucleotide sequence ID" value="NZ_ML133762.1"/>
</dbReference>
<dbReference type="InterPro" id="IPR026040">
    <property type="entry name" value="HyI-like"/>
</dbReference>
<dbReference type="FunFam" id="3.20.20.150:FF:000007">
    <property type="entry name" value="Hydroxypyruvate isomerase"/>
    <property type="match status" value="1"/>
</dbReference>
<feature type="active site" description="Proton donor/acceptor" evidence="3">
    <location>
        <position position="141"/>
    </location>
</feature>
<dbReference type="OrthoDB" id="9786584at2"/>
<dbReference type="GO" id="GO:0046487">
    <property type="term" value="P:glyoxylate metabolic process"/>
    <property type="evidence" value="ECO:0007669"/>
    <property type="project" value="TreeGrafter"/>
</dbReference>
<dbReference type="EMBL" id="RJTJ01000015">
    <property type="protein sequence ID" value="RUM03971.1"/>
    <property type="molecule type" value="Genomic_DNA"/>
</dbReference>
<dbReference type="InterPro" id="IPR013022">
    <property type="entry name" value="Xyl_isomerase-like_TIM-brl"/>
</dbReference>
<comment type="similarity">
    <text evidence="2">Belongs to the hyi family.</text>
</comment>
<evidence type="ECO:0000313" key="6">
    <source>
        <dbReference type="Proteomes" id="UP000278081"/>
    </source>
</evidence>
<comment type="caution">
    <text evidence="5">The sequence shown here is derived from an EMBL/GenBank/DDBJ whole genome shotgun (WGS) entry which is preliminary data.</text>
</comment>
<gene>
    <name evidence="5" type="ORF">EFR84_18540</name>
</gene>
<dbReference type="InterPro" id="IPR053398">
    <property type="entry name" value="HPT_OtnI_isomerases"/>
</dbReference>
<dbReference type="SUPFAM" id="SSF51658">
    <property type="entry name" value="Xylose isomerase-like"/>
    <property type="match status" value="1"/>
</dbReference>
<dbReference type="PIRSF" id="PIRSF006241">
    <property type="entry name" value="HyI"/>
    <property type="match status" value="1"/>
</dbReference>
<dbReference type="AlphaFoldDB" id="A0A432NW57"/>
<evidence type="ECO:0000313" key="5">
    <source>
        <dbReference type="EMBL" id="RUM03971.1"/>
    </source>
</evidence>
<keyword evidence="5" id="KW-0670">Pyruvate</keyword>
<proteinExistence type="inferred from homology"/>
<dbReference type="Proteomes" id="UP000278081">
    <property type="component" value="Unassembled WGS sequence"/>
</dbReference>
<evidence type="ECO:0000259" key="4">
    <source>
        <dbReference type="Pfam" id="PF01261"/>
    </source>
</evidence>
<evidence type="ECO:0000256" key="2">
    <source>
        <dbReference type="PIRNR" id="PIRNR006241"/>
    </source>
</evidence>
<name>A0A432NW57_9HYPH</name>
<dbReference type="InterPro" id="IPR036237">
    <property type="entry name" value="Xyl_isomerase-like_sf"/>
</dbReference>
<feature type="active site" description="Proton donor/acceptor" evidence="3">
    <location>
        <position position="238"/>
    </location>
</feature>
<dbReference type="Gene3D" id="3.20.20.150">
    <property type="entry name" value="Divalent-metal-dependent TIM barrel enzymes"/>
    <property type="match status" value="1"/>
</dbReference>
<sequence length="258" mass="28625">MPVFAANLTMMFNEWTFLDRFDAAADAGFAAVEYLFPYEATPEAIAERLARNNLQQALFNLPPGDWAAGERGIAALPGRFDAVKADVERALDYAAATGVGRLHLMAGIADPHDQDASVCYRRSVTYAAERLAEKSIDLLLEPINGRNMPGYFLNDFDAAERLIAESGLANLKLQFDIYHRQIIHGDVVMALRRLLPITGHIQIASVPSRNEPDGEELNYPYLFGEIDRLGYGGFIGCEYIPRAHTLDGLGWFKPFARS</sequence>
<organism evidence="5 6">
    <name type="scientific">Rhizobium chutanense</name>
    <dbReference type="NCBI Taxonomy" id="2035448"/>
    <lineage>
        <taxon>Bacteria</taxon>
        <taxon>Pseudomonadati</taxon>
        <taxon>Pseudomonadota</taxon>
        <taxon>Alphaproteobacteria</taxon>
        <taxon>Hyphomicrobiales</taxon>
        <taxon>Rhizobiaceae</taxon>
        <taxon>Rhizobium/Agrobacterium group</taxon>
        <taxon>Rhizobium</taxon>
    </lineage>
</organism>
<dbReference type="InterPro" id="IPR050417">
    <property type="entry name" value="Sugar_Epim/Isomerase"/>
</dbReference>
<dbReference type="Pfam" id="PF01261">
    <property type="entry name" value="AP_endonuc_2"/>
    <property type="match status" value="1"/>
</dbReference>
<dbReference type="NCBIfam" id="NF043033">
    <property type="entry name" value="OxoTetrIsom"/>
    <property type="match status" value="1"/>
</dbReference>
<evidence type="ECO:0000256" key="1">
    <source>
        <dbReference type="ARBA" id="ARBA00023235"/>
    </source>
</evidence>
<dbReference type="GO" id="GO:0008903">
    <property type="term" value="F:hydroxypyruvate isomerase activity"/>
    <property type="evidence" value="ECO:0007669"/>
    <property type="project" value="TreeGrafter"/>
</dbReference>
<feature type="domain" description="Xylose isomerase-like TIM barrel" evidence="4">
    <location>
        <begin position="21"/>
        <end position="253"/>
    </location>
</feature>
<reference evidence="5 6" key="1">
    <citation type="submission" date="2018-11" db="EMBL/GenBank/DDBJ databases">
        <title>Rhizobium chutanense sp. nov., isolated from root nodules of Phaseolus vulgaris in China.</title>
        <authorList>
            <person name="Huo Y."/>
        </authorList>
    </citation>
    <scope>NUCLEOTIDE SEQUENCE [LARGE SCALE GENOMIC DNA]</scope>
    <source>
        <strain evidence="5 6">C16</strain>
    </source>
</reference>
<evidence type="ECO:0000256" key="3">
    <source>
        <dbReference type="PIRSR" id="PIRSR006241-50"/>
    </source>
</evidence>
<protein>
    <submittedName>
        <fullName evidence="5">Hydroxypyruvate isomerase</fullName>
    </submittedName>
</protein>